<sequence>MRNFIIPIIIVLLTTVSLVLSLYSGVTFMLGNGSNGPAAARLVLVVFAIAVVSDFIIAISTITIFALSMKQTQFKSTKAILRRLVLLSVETGTLTASIALVGLILHLTTTGTYYSIFGSIGDKAYVVSMMASLNSRRPNREEDSDFVTVGDLESTKGPSTSSSFSEDKLGPSRVAIGKPIVITQMTLSDSYGETPKDDVFRA</sequence>
<feature type="transmembrane region" description="Helical" evidence="2">
    <location>
        <begin position="7"/>
        <end position="30"/>
    </location>
</feature>
<evidence type="ECO:0000256" key="1">
    <source>
        <dbReference type="SAM" id="MobiDB-lite"/>
    </source>
</evidence>
<comment type="caution">
    <text evidence="4">The sequence shown here is derived from an EMBL/GenBank/DDBJ whole genome shotgun (WGS) entry which is preliminary data.</text>
</comment>
<dbReference type="Pfam" id="PF20152">
    <property type="entry name" value="DUF6534"/>
    <property type="match status" value="1"/>
</dbReference>
<reference evidence="5" key="1">
    <citation type="submission" date="2024-06" db="EMBL/GenBank/DDBJ databases">
        <title>Multi-omics analyses provide insights into the biosynthesis of the anticancer antibiotic pleurotin in Hohenbuehelia grisea.</title>
        <authorList>
            <person name="Weaver J.A."/>
            <person name="Alberti F."/>
        </authorList>
    </citation>
    <scope>NUCLEOTIDE SEQUENCE [LARGE SCALE GENOMIC DNA]</scope>
    <source>
        <strain evidence="5">T-177</strain>
    </source>
</reference>
<organism evidence="4 5">
    <name type="scientific">Hohenbuehelia grisea</name>
    <dbReference type="NCBI Taxonomy" id="104357"/>
    <lineage>
        <taxon>Eukaryota</taxon>
        <taxon>Fungi</taxon>
        <taxon>Dikarya</taxon>
        <taxon>Basidiomycota</taxon>
        <taxon>Agaricomycotina</taxon>
        <taxon>Agaricomycetes</taxon>
        <taxon>Agaricomycetidae</taxon>
        <taxon>Agaricales</taxon>
        <taxon>Pleurotineae</taxon>
        <taxon>Pleurotaceae</taxon>
        <taxon>Hohenbuehelia</taxon>
    </lineage>
</organism>
<evidence type="ECO:0000313" key="5">
    <source>
        <dbReference type="Proteomes" id="UP001556367"/>
    </source>
</evidence>
<keyword evidence="5" id="KW-1185">Reference proteome</keyword>
<dbReference type="PANTHER" id="PTHR40465:SF1">
    <property type="entry name" value="DUF6534 DOMAIN-CONTAINING PROTEIN"/>
    <property type="match status" value="1"/>
</dbReference>
<proteinExistence type="predicted"/>
<keyword evidence="2" id="KW-0472">Membrane</keyword>
<dbReference type="InterPro" id="IPR045339">
    <property type="entry name" value="DUF6534"/>
</dbReference>
<gene>
    <name evidence="4" type="ORF">HGRIS_011080</name>
</gene>
<evidence type="ECO:0000259" key="3">
    <source>
        <dbReference type="Pfam" id="PF20152"/>
    </source>
</evidence>
<dbReference type="PANTHER" id="PTHR40465">
    <property type="entry name" value="CHROMOSOME 1, WHOLE GENOME SHOTGUN SEQUENCE"/>
    <property type="match status" value="1"/>
</dbReference>
<feature type="transmembrane region" description="Helical" evidence="2">
    <location>
        <begin position="42"/>
        <end position="68"/>
    </location>
</feature>
<accession>A0ABR3IZJ9</accession>
<dbReference type="EMBL" id="JASNQZ010000014">
    <property type="protein sequence ID" value="KAL0948520.1"/>
    <property type="molecule type" value="Genomic_DNA"/>
</dbReference>
<feature type="compositionally biased region" description="Low complexity" evidence="1">
    <location>
        <begin position="155"/>
        <end position="164"/>
    </location>
</feature>
<evidence type="ECO:0000313" key="4">
    <source>
        <dbReference type="EMBL" id="KAL0948520.1"/>
    </source>
</evidence>
<protein>
    <recommendedName>
        <fullName evidence="3">DUF6534 domain-containing protein</fullName>
    </recommendedName>
</protein>
<dbReference type="Proteomes" id="UP001556367">
    <property type="component" value="Unassembled WGS sequence"/>
</dbReference>
<feature type="region of interest" description="Disordered" evidence="1">
    <location>
        <begin position="140"/>
        <end position="170"/>
    </location>
</feature>
<keyword evidence="2" id="KW-0812">Transmembrane</keyword>
<keyword evidence="2" id="KW-1133">Transmembrane helix</keyword>
<evidence type="ECO:0000256" key="2">
    <source>
        <dbReference type="SAM" id="Phobius"/>
    </source>
</evidence>
<feature type="domain" description="DUF6534" evidence="3">
    <location>
        <begin position="50"/>
        <end position="137"/>
    </location>
</feature>
<name>A0ABR3IZJ9_9AGAR</name>
<feature type="transmembrane region" description="Helical" evidence="2">
    <location>
        <begin position="80"/>
        <end position="107"/>
    </location>
</feature>